<keyword evidence="6" id="KW-0507">mRNA processing</keyword>
<dbReference type="GO" id="GO:0030018">
    <property type="term" value="C:Z disc"/>
    <property type="evidence" value="ECO:0007669"/>
    <property type="project" value="UniProtKB-SubCell"/>
</dbReference>
<evidence type="ECO:0000256" key="2">
    <source>
        <dbReference type="ARBA" id="ARBA00004408"/>
    </source>
</evidence>
<dbReference type="GO" id="GO:0003723">
    <property type="term" value="F:RNA binding"/>
    <property type="evidence" value="ECO:0007669"/>
    <property type="project" value="InterPro"/>
</dbReference>
<dbReference type="GeneID" id="103367592"/>
<comment type="similarity">
    <text evidence="5">Belongs to the SMN family.</text>
</comment>
<protein>
    <submittedName>
        <fullName evidence="13">Survival motor neuron protein-like</fullName>
    </submittedName>
</protein>
<dbReference type="PANTHER" id="PTHR39267:SF1">
    <property type="entry name" value="SURVIVAL MOTOR NEURON PROTEIN"/>
    <property type="match status" value="1"/>
</dbReference>
<evidence type="ECO:0000256" key="6">
    <source>
        <dbReference type="ARBA" id="ARBA00022664"/>
    </source>
</evidence>
<accession>A0A9Y4NBU6</accession>
<dbReference type="GO" id="GO:0043204">
    <property type="term" value="C:perikaryon"/>
    <property type="evidence" value="ECO:0007669"/>
    <property type="project" value="UniProtKB-SubCell"/>
</dbReference>
<dbReference type="PROSITE" id="PS50304">
    <property type="entry name" value="TUDOR"/>
    <property type="match status" value="1"/>
</dbReference>
<sequence>MDGECCRVRFVGYGNEEDMELSALRSPDAALQAQSSQDWKPGSQCRAVYSEDGLVYPAVVLWVKGQRCRIRYDEYNNEEELDVSSLLNSDELHGPSKAGPVKGSGWKSTATSPHFDWRRKRREENQGERGGERRSAWREDQQNSSWVKDKPGNQSKVEKEADERRRGNQQRNGAEKPTNHSFPLFPPLPPPPPFQSGSGDPLPFFPPLPTWMSGGKESSTPSASDAISSILMLWYMCGFHTGSYLAQQQFRSTSKD</sequence>
<dbReference type="RefSeq" id="XP_008293894.1">
    <property type="nucleotide sequence ID" value="XM_008295672.1"/>
</dbReference>
<dbReference type="Proteomes" id="UP000694891">
    <property type="component" value="Unplaced"/>
</dbReference>
<evidence type="ECO:0000256" key="9">
    <source>
        <dbReference type="ARBA" id="ARBA00034695"/>
    </source>
</evidence>
<dbReference type="Pfam" id="PF06003">
    <property type="entry name" value="SMN_Tudor"/>
    <property type="match status" value="1"/>
</dbReference>
<dbReference type="InterPro" id="IPR047313">
    <property type="entry name" value="SMN_C"/>
</dbReference>
<dbReference type="GO" id="GO:0008380">
    <property type="term" value="P:RNA splicing"/>
    <property type="evidence" value="ECO:0007669"/>
    <property type="project" value="UniProtKB-KW"/>
</dbReference>
<reference evidence="13" key="1">
    <citation type="submission" date="2025-08" db="UniProtKB">
        <authorList>
            <consortium name="RefSeq"/>
        </authorList>
    </citation>
    <scope>IDENTIFICATION</scope>
</reference>
<evidence type="ECO:0000313" key="12">
    <source>
        <dbReference type="Proteomes" id="UP000694891"/>
    </source>
</evidence>
<dbReference type="PANTHER" id="PTHR39267">
    <property type="entry name" value="SURVIVAL MOTOR NEURON-LIKE PROTEIN 1"/>
    <property type="match status" value="1"/>
</dbReference>
<dbReference type="Gene3D" id="2.30.30.140">
    <property type="match status" value="1"/>
</dbReference>
<evidence type="ECO:0000313" key="13">
    <source>
        <dbReference type="RefSeq" id="XP_008293894.1"/>
    </source>
</evidence>
<dbReference type="InterPro" id="IPR002999">
    <property type="entry name" value="Tudor"/>
</dbReference>
<evidence type="ECO:0000256" key="8">
    <source>
        <dbReference type="ARBA" id="ARBA00023242"/>
    </source>
</evidence>
<dbReference type="CDD" id="cd22852">
    <property type="entry name" value="SMN_C"/>
    <property type="match status" value="1"/>
</dbReference>
<name>A0A9Y4NBU6_9TELE</name>
<proteinExistence type="inferred from homology"/>
<feature type="domain" description="Tudor" evidence="11">
    <location>
        <begin position="38"/>
        <end position="96"/>
    </location>
</feature>
<evidence type="ECO:0000259" key="11">
    <source>
        <dbReference type="PROSITE" id="PS50304"/>
    </source>
</evidence>
<keyword evidence="7" id="KW-0508">mRNA splicing</keyword>
<gene>
    <name evidence="13" type="primary">LOC103367592</name>
</gene>
<feature type="region of interest" description="Disordered" evidence="10">
    <location>
        <begin position="89"/>
        <end position="223"/>
    </location>
</feature>
<dbReference type="GO" id="GO:0015030">
    <property type="term" value="C:Cajal body"/>
    <property type="evidence" value="ECO:0007669"/>
    <property type="project" value="UniProtKB-SubCell"/>
</dbReference>
<dbReference type="InterPro" id="IPR040424">
    <property type="entry name" value="Smn1"/>
</dbReference>
<evidence type="ECO:0000256" key="1">
    <source>
        <dbReference type="ARBA" id="ARBA00004216"/>
    </source>
</evidence>
<dbReference type="SUPFAM" id="SSF63748">
    <property type="entry name" value="Tudor/PWWP/MBT"/>
    <property type="match status" value="1"/>
</dbReference>
<evidence type="ECO:0000256" key="10">
    <source>
        <dbReference type="SAM" id="MobiDB-lite"/>
    </source>
</evidence>
<organism evidence="12 13">
    <name type="scientific">Stegastes partitus</name>
    <name type="common">bicolor damselfish</name>
    <dbReference type="NCBI Taxonomy" id="144197"/>
    <lineage>
        <taxon>Eukaryota</taxon>
        <taxon>Metazoa</taxon>
        <taxon>Chordata</taxon>
        <taxon>Craniata</taxon>
        <taxon>Vertebrata</taxon>
        <taxon>Euteleostomi</taxon>
        <taxon>Actinopterygii</taxon>
        <taxon>Neopterygii</taxon>
        <taxon>Teleostei</taxon>
        <taxon>Neoteleostei</taxon>
        <taxon>Acanthomorphata</taxon>
        <taxon>Ovalentaria</taxon>
        <taxon>Pomacentridae</taxon>
        <taxon>Stegastes</taxon>
    </lineage>
</organism>
<evidence type="ECO:0000256" key="7">
    <source>
        <dbReference type="ARBA" id="ARBA00023187"/>
    </source>
</evidence>
<keyword evidence="8" id="KW-0539">Nucleus</keyword>
<keyword evidence="12" id="KW-1185">Reference proteome</keyword>
<evidence type="ECO:0000256" key="3">
    <source>
        <dbReference type="ARBA" id="ARBA00004463"/>
    </source>
</evidence>
<feature type="compositionally biased region" description="Pro residues" evidence="10">
    <location>
        <begin position="184"/>
        <end position="194"/>
    </location>
</feature>
<comment type="subcellular location">
    <subcellularLocation>
        <location evidence="1">Cytoplasm</location>
        <location evidence="1">Myofibril</location>
        <location evidence="1">Sarcomere</location>
        <location evidence="1">Z line</location>
    </subcellularLocation>
    <subcellularLocation>
        <location evidence="3">Cytoplasmic granule</location>
    </subcellularLocation>
    <subcellularLocation>
        <location evidence="2">Nucleus</location>
        <location evidence="2">Cajal body</location>
    </subcellularLocation>
    <subcellularLocation>
        <location evidence="9">Nucleus</location>
        <location evidence="9">Gem</location>
    </subcellularLocation>
    <subcellularLocation>
        <location evidence="4">Perikaryon</location>
    </subcellularLocation>
</comment>
<dbReference type="GO" id="GO:0097504">
    <property type="term" value="C:Gemini of Cajal bodies"/>
    <property type="evidence" value="ECO:0007669"/>
    <property type="project" value="UniProtKB-SubCell"/>
</dbReference>
<feature type="compositionally biased region" description="Basic and acidic residues" evidence="10">
    <location>
        <begin position="122"/>
        <end position="166"/>
    </location>
</feature>
<dbReference type="SMART" id="SM00333">
    <property type="entry name" value="TUDOR"/>
    <property type="match status" value="1"/>
</dbReference>
<dbReference type="GO" id="GO:0006397">
    <property type="term" value="P:mRNA processing"/>
    <property type="evidence" value="ECO:0007669"/>
    <property type="project" value="UniProtKB-KW"/>
</dbReference>
<dbReference type="AlphaFoldDB" id="A0A9Y4NBU6"/>
<evidence type="ECO:0000256" key="5">
    <source>
        <dbReference type="ARBA" id="ARBA00005371"/>
    </source>
</evidence>
<evidence type="ECO:0000256" key="4">
    <source>
        <dbReference type="ARBA" id="ARBA00004484"/>
    </source>
</evidence>
<dbReference type="InterPro" id="IPR010304">
    <property type="entry name" value="SMN_Tudor"/>
</dbReference>